<dbReference type="PANTHER" id="PTHR23517">
    <property type="entry name" value="RESISTANCE PROTEIN MDTM, PUTATIVE-RELATED-RELATED"/>
    <property type="match status" value="1"/>
</dbReference>
<feature type="transmembrane region" description="Helical" evidence="7">
    <location>
        <begin position="20"/>
        <end position="40"/>
    </location>
</feature>
<evidence type="ECO:0000256" key="6">
    <source>
        <dbReference type="ARBA" id="ARBA00023136"/>
    </source>
</evidence>
<feature type="transmembrane region" description="Helical" evidence="7">
    <location>
        <begin position="345"/>
        <end position="368"/>
    </location>
</feature>
<dbReference type="InterPro" id="IPR011701">
    <property type="entry name" value="MFS"/>
</dbReference>
<dbReference type="Gene3D" id="1.20.1250.20">
    <property type="entry name" value="MFS general substrate transporter like domains"/>
    <property type="match status" value="1"/>
</dbReference>
<comment type="caution">
    <text evidence="9">The sequence shown here is derived from an EMBL/GenBank/DDBJ whole genome shotgun (WGS) entry which is preliminary data.</text>
</comment>
<evidence type="ECO:0000313" key="10">
    <source>
        <dbReference type="Proteomes" id="UP001629156"/>
    </source>
</evidence>
<evidence type="ECO:0000313" key="9">
    <source>
        <dbReference type="EMBL" id="MFL9843521.1"/>
    </source>
</evidence>
<keyword evidence="6 7" id="KW-0472">Membrane</keyword>
<feature type="transmembrane region" description="Helical" evidence="7">
    <location>
        <begin position="213"/>
        <end position="233"/>
    </location>
</feature>
<dbReference type="Pfam" id="PF07690">
    <property type="entry name" value="MFS_1"/>
    <property type="match status" value="1"/>
</dbReference>
<evidence type="ECO:0000256" key="2">
    <source>
        <dbReference type="ARBA" id="ARBA00022448"/>
    </source>
</evidence>
<dbReference type="InterPro" id="IPR020846">
    <property type="entry name" value="MFS_dom"/>
</dbReference>
<evidence type="ECO:0000259" key="8">
    <source>
        <dbReference type="PROSITE" id="PS50850"/>
    </source>
</evidence>
<proteinExistence type="predicted"/>
<feature type="transmembrane region" description="Helical" evidence="7">
    <location>
        <begin position="286"/>
        <end position="303"/>
    </location>
</feature>
<dbReference type="RefSeq" id="WP_408083775.1">
    <property type="nucleotide sequence ID" value="NZ_JBELPZ010000002.1"/>
</dbReference>
<evidence type="ECO:0000256" key="4">
    <source>
        <dbReference type="ARBA" id="ARBA00022692"/>
    </source>
</evidence>
<feature type="transmembrane region" description="Helical" evidence="7">
    <location>
        <begin position="173"/>
        <end position="193"/>
    </location>
</feature>
<name>A0ABW8YT88_9FLAO</name>
<evidence type="ECO:0000256" key="1">
    <source>
        <dbReference type="ARBA" id="ARBA00004651"/>
    </source>
</evidence>
<evidence type="ECO:0000256" key="5">
    <source>
        <dbReference type="ARBA" id="ARBA00022989"/>
    </source>
</evidence>
<evidence type="ECO:0000256" key="3">
    <source>
        <dbReference type="ARBA" id="ARBA00022475"/>
    </source>
</evidence>
<organism evidence="9 10">
    <name type="scientific">Flavobacterium rhizosphaerae</name>
    <dbReference type="NCBI Taxonomy" id="3163298"/>
    <lineage>
        <taxon>Bacteria</taxon>
        <taxon>Pseudomonadati</taxon>
        <taxon>Bacteroidota</taxon>
        <taxon>Flavobacteriia</taxon>
        <taxon>Flavobacteriales</taxon>
        <taxon>Flavobacteriaceae</taxon>
        <taxon>Flavobacterium</taxon>
    </lineage>
</organism>
<feature type="transmembrane region" description="Helical" evidence="7">
    <location>
        <begin position="253"/>
        <end position="274"/>
    </location>
</feature>
<comment type="subcellular location">
    <subcellularLocation>
        <location evidence="1">Cell membrane</location>
        <topology evidence="1">Multi-pass membrane protein</topology>
    </subcellularLocation>
</comment>
<feature type="transmembrane region" description="Helical" evidence="7">
    <location>
        <begin position="309"/>
        <end position="333"/>
    </location>
</feature>
<reference evidence="9 10" key="1">
    <citation type="submission" date="2024-06" db="EMBL/GenBank/DDBJ databases">
        <authorList>
            <person name="Kaempfer P."/>
            <person name="Viver T."/>
        </authorList>
    </citation>
    <scope>NUCLEOTIDE SEQUENCE [LARGE SCALE GENOMIC DNA]</scope>
    <source>
        <strain evidence="9 10">ST-119</strain>
    </source>
</reference>
<evidence type="ECO:0000256" key="7">
    <source>
        <dbReference type="SAM" id="Phobius"/>
    </source>
</evidence>
<accession>A0ABW8YT88</accession>
<dbReference type="PANTHER" id="PTHR23517:SF3">
    <property type="entry name" value="INTEGRAL MEMBRANE TRANSPORT PROTEIN"/>
    <property type="match status" value="1"/>
</dbReference>
<keyword evidence="5 7" id="KW-1133">Transmembrane helix</keyword>
<feature type="transmembrane region" description="Helical" evidence="7">
    <location>
        <begin position="81"/>
        <end position="100"/>
    </location>
</feature>
<feature type="transmembrane region" description="Helical" evidence="7">
    <location>
        <begin position="55"/>
        <end position="74"/>
    </location>
</feature>
<dbReference type="EMBL" id="JBELPZ010000002">
    <property type="protein sequence ID" value="MFL9843521.1"/>
    <property type="molecule type" value="Genomic_DNA"/>
</dbReference>
<feature type="transmembrane region" description="Helical" evidence="7">
    <location>
        <begin position="106"/>
        <end position="124"/>
    </location>
</feature>
<feature type="transmembrane region" description="Helical" evidence="7">
    <location>
        <begin position="374"/>
        <end position="393"/>
    </location>
</feature>
<keyword evidence="3" id="KW-1003">Cell membrane</keyword>
<protein>
    <submittedName>
        <fullName evidence="9">MFS transporter</fullName>
    </submittedName>
</protein>
<keyword evidence="4 7" id="KW-0812">Transmembrane</keyword>
<sequence>MLAKAFNRYIDNFRGFSREIWILTLSTFINRAGTMVLPFLSKYLREDLGFSLGKVGWIMVCFGLGSMTGSYIGGKLTDKIGFYRIMVFSMFTSGLLLFAIQRVTSFYGLCAAMFVLMAIADMFRPAVFVSIRTYARPENRTRAMTLLRVAINLGISAGPALGGLIIMGIGYKGLFWVDGATCIAAITLFFFLIKEKKNTATQHPEGTPKKSPLTDIPFAMFLYCSFIIALIFFQLFTTLPLYHHDGFGLSEVYTGLLISLNGVLIFIFEMPLVGFMERKNIPKMKVITVGSFFMALAFYILLFNFNASILVINILFITLAQMLCFPFANSFALGRAPRGQEGHYMALYTMTFSLAHIMSAKTGMEIIATIGYTYNWLIMGSLGLTATLVCYLVHKKLLHF</sequence>
<dbReference type="InterPro" id="IPR050171">
    <property type="entry name" value="MFS_Transporters"/>
</dbReference>
<feature type="transmembrane region" description="Helical" evidence="7">
    <location>
        <begin position="145"/>
        <end position="167"/>
    </location>
</feature>
<dbReference type="InterPro" id="IPR036259">
    <property type="entry name" value="MFS_trans_sf"/>
</dbReference>
<gene>
    <name evidence="9" type="ORF">ABS766_03715</name>
</gene>
<dbReference type="PROSITE" id="PS50850">
    <property type="entry name" value="MFS"/>
    <property type="match status" value="1"/>
</dbReference>
<keyword evidence="10" id="KW-1185">Reference proteome</keyword>
<dbReference type="Proteomes" id="UP001629156">
    <property type="component" value="Unassembled WGS sequence"/>
</dbReference>
<dbReference type="SUPFAM" id="SSF103473">
    <property type="entry name" value="MFS general substrate transporter"/>
    <property type="match status" value="1"/>
</dbReference>
<feature type="domain" description="Major facilitator superfamily (MFS) profile" evidence="8">
    <location>
        <begin position="19"/>
        <end position="398"/>
    </location>
</feature>
<keyword evidence="2" id="KW-0813">Transport</keyword>